<keyword evidence="1" id="KW-0472">Membrane</keyword>
<feature type="transmembrane region" description="Helical" evidence="1">
    <location>
        <begin position="84"/>
        <end position="108"/>
    </location>
</feature>
<dbReference type="RefSeq" id="WP_102924652.1">
    <property type="nucleotide sequence ID" value="NZ_LJSN01000003.1"/>
</dbReference>
<dbReference type="AlphaFoldDB" id="A0A2N8P7E7"/>
<proteinExistence type="predicted"/>
<keyword evidence="1" id="KW-0812">Transmembrane</keyword>
<feature type="transmembrane region" description="Helical" evidence="1">
    <location>
        <begin position="31"/>
        <end position="48"/>
    </location>
</feature>
<protein>
    <submittedName>
        <fullName evidence="2">Uncharacterized protein</fullName>
    </submittedName>
</protein>
<feature type="transmembrane region" description="Helical" evidence="1">
    <location>
        <begin position="54"/>
        <end position="72"/>
    </location>
</feature>
<reference evidence="3" key="1">
    <citation type="submission" date="2015-09" db="EMBL/GenBank/DDBJ databases">
        <authorList>
            <person name="Graham D.E."/>
            <person name="Mahan K.M."/>
            <person name="Klingeman D.M."/>
            <person name="Fida T."/>
            <person name="Giannone R.J."/>
            <person name="Hettich R.L."/>
            <person name="Parry R.J."/>
            <person name="Spain J.C."/>
        </authorList>
    </citation>
    <scope>NUCLEOTIDE SEQUENCE [LARGE SCALE GENOMIC DNA]</scope>
    <source>
        <strain evidence="3">JCM 4701</strain>
    </source>
</reference>
<feature type="transmembrane region" description="Helical" evidence="1">
    <location>
        <begin position="114"/>
        <end position="136"/>
    </location>
</feature>
<dbReference type="SUPFAM" id="SSF103473">
    <property type="entry name" value="MFS general substrate transporter"/>
    <property type="match status" value="1"/>
</dbReference>
<evidence type="ECO:0000313" key="3">
    <source>
        <dbReference type="Proteomes" id="UP000236047"/>
    </source>
</evidence>
<dbReference type="Proteomes" id="UP000236047">
    <property type="component" value="Unassembled WGS sequence"/>
</dbReference>
<comment type="caution">
    <text evidence="2">The sequence shown here is derived from an EMBL/GenBank/DDBJ whole genome shotgun (WGS) entry which is preliminary data.</text>
</comment>
<keyword evidence="3" id="KW-1185">Reference proteome</keyword>
<gene>
    <name evidence="2" type="ORF">AOB60_20970</name>
</gene>
<accession>A0A2N8P7E7</accession>
<evidence type="ECO:0000256" key="1">
    <source>
        <dbReference type="SAM" id="Phobius"/>
    </source>
</evidence>
<dbReference type="InterPro" id="IPR036259">
    <property type="entry name" value="MFS_trans_sf"/>
</dbReference>
<sequence length="150" mass="15871">MTSYDAQAALDAIRHRQQQTRDEYVRHTSSGTYGLIAALSAFATGSSIDLPSPWSLITRLVGVGLIVGGLVVQCRQARVHKRTSVAGALFSLWVAAVVIVVFVASVIAARLAHLPIPSVPAAALAAVATLVATYVTRPLVKRIAKRDDQG</sequence>
<organism evidence="2 3">
    <name type="scientific">Streptomyces noursei</name>
    <name type="common">Streptomyces albulus</name>
    <dbReference type="NCBI Taxonomy" id="1971"/>
    <lineage>
        <taxon>Bacteria</taxon>
        <taxon>Bacillati</taxon>
        <taxon>Actinomycetota</taxon>
        <taxon>Actinomycetes</taxon>
        <taxon>Kitasatosporales</taxon>
        <taxon>Streptomycetaceae</taxon>
        <taxon>Streptomyces</taxon>
    </lineage>
</organism>
<keyword evidence="1" id="KW-1133">Transmembrane helix</keyword>
<evidence type="ECO:0000313" key="2">
    <source>
        <dbReference type="EMBL" id="PNE36941.1"/>
    </source>
</evidence>
<dbReference type="EMBL" id="LJSN01000003">
    <property type="protein sequence ID" value="PNE36941.1"/>
    <property type="molecule type" value="Genomic_DNA"/>
</dbReference>
<name>A0A2N8P7E7_STRNR</name>